<gene>
    <name evidence="1" type="ORF">IE53DRAFT_388690</name>
</gene>
<dbReference type="Proteomes" id="UP000245626">
    <property type="component" value="Unassembled WGS sequence"/>
</dbReference>
<sequence length="544" mass="59885">MTQDSICVFCGSSPGKNPAYIEAARDLGEAIAKNSWRLVYGGGARGCMSAVSQSVLEQGGQVLGVIPKVMVNKPNGHPGGPAATKSQEGSGPELLRPEATSGTVETILVSSMHERKAKMAAESNLGFVGLPGGYGTFEEVLEMVTWVQLGIHSKPMVLLNINGFWSPLKQQVDLAFEEGFISEAGRNLIAFVDVSADQVEGSGQRVVEAVLKMQEELAKRGGGYWDWSGKGASGVKSKGAEEEMPSSEKVGNQVDEVLAVEVPDLTFSFNPELPPALQNCNLNLKRGSRCLLVGANGAGKSTLLRLLAGKRLCDSKVRVFGKDVFRESQRGTTYLGTEWAMNPVVRSDIVVSHFLDSVGGYRHKERRDKLLNILDVDLDWHMHAISDGERRRVQLCMGLMEPWDLLLLDEVTVDLDVQVRADLLEFLMNETIERNATIIYATHIFDGLQSFPTHICHMRLGTTLTKDHISWPPNEANQHLLPSSPDENLSPLLSVSLAWLREDRIVRQEEEKKMGRKRGAKLSTVTTDSEKFFSKYDYSQTVTR</sequence>
<evidence type="ECO:0000313" key="2">
    <source>
        <dbReference type="Proteomes" id="UP000245626"/>
    </source>
</evidence>
<keyword evidence="2" id="KW-1185">Reference proteome</keyword>
<name>A0ACD0NTD0_9BASI</name>
<proteinExistence type="predicted"/>
<reference evidence="1 2" key="1">
    <citation type="journal article" date="2018" name="Mol. Biol. Evol.">
        <title>Broad Genomic Sampling Reveals a Smut Pathogenic Ancestry of the Fungal Clade Ustilaginomycotina.</title>
        <authorList>
            <person name="Kijpornyongpan T."/>
            <person name="Mondo S.J."/>
            <person name="Barry K."/>
            <person name="Sandor L."/>
            <person name="Lee J."/>
            <person name="Lipzen A."/>
            <person name="Pangilinan J."/>
            <person name="LaButti K."/>
            <person name="Hainaut M."/>
            <person name="Henrissat B."/>
            <person name="Grigoriev I.V."/>
            <person name="Spatafora J.W."/>
            <person name="Aime M.C."/>
        </authorList>
    </citation>
    <scope>NUCLEOTIDE SEQUENCE [LARGE SCALE GENOMIC DNA]</scope>
    <source>
        <strain evidence="1 2">SA 807</strain>
    </source>
</reference>
<evidence type="ECO:0000313" key="1">
    <source>
        <dbReference type="EMBL" id="PWN49113.1"/>
    </source>
</evidence>
<organism evidence="1 2">
    <name type="scientific">Violaceomyces palustris</name>
    <dbReference type="NCBI Taxonomy" id="1673888"/>
    <lineage>
        <taxon>Eukaryota</taxon>
        <taxon>Fungi</taxon>
        <taxon>Dikarya</taxon>
        <taxon>Basidiomycota</taxon>
        <taxon>Ustilaginomycotina</taxon>
        <taxon>Ustilaginomycetes</taxon>
        <taxon>Violaceomycetales</taxon>
        <taxon>Violaceomycetaceae</taxon>
        <taxon>Violaceomyces</taxon>
    </lineage>
</organism>
<protein>
    <submittedName>
        <fullName evidence="1">Uncharacterized protein</fullName>
    </submittedName>
</protein>
<accession>A0ACD0NTD0</accession>
<dbReference type="EMBL" id="KZ820096">
    <property type="protein sequence ID" value="PWN49113.1"/>
    <property type="molecule type" value="Genomic_DNA"/>
</dbReference>